<dbReference type="EMBL" id="CP092109">
    <property type="protein sequence ID" value="UWZ79140.1"/>
    <property type="molecule type" value="Genomic_DNA"/>
</dbReference>
<sequence length="115" mass="13001">MPDINTQIVHYQYEFRALPGENLALLTLFNPKGKAVAMLVFVDGSNPLPEPRETPGGLVIQSYYRRDLAGIIDMLRNEKPVHFTWASAARLARVTTEQEPVGEEEFRGFWARVLG</sequence>
<keyword evidence="2" id="KW-1185">Reference proteome</keyword>
<proteinExistence type="predicted"/>
<evidence type="ECO:0000313" key="1">
    <source>
        <dbReference type="EMBL" id="UWZ79140.1"/>
    </source>
</evidence>
<protein>
    <submittedName>
        <fullName evidence="1">Uncharacterized protein</fullName>
    </submittedName>
</protein>
<dbReference type="RefSeq" id="WP_260747497.1">
    <property type="nucleotide sequence ID" value="NZ_CP092109.1"/>
</dbReference>
<organism evidence="1 2">
    <name type="scientific">Geoalkalibacter halelectricus</name>
    <dbReference type="NCBI Taxonomy" id="2847045"/>
    <lineage>
        <taxon>Bacteria</taxon>
        <taxon>Pseudomonadati</taxon>
        <taxon>Thermodesulfobacteriota</taxon>
        <taxon>Desulfuromonadia</taxon>
        <taxon>Desulfuromonadales</taxon>
        <taxon>Geoalkalibacteraceae</taxon>
        <taxon>Geoalkalibacter</taxon>
    </lineage>
</organism>
<evidence type="ECO:0000313" key="2">
    <source>
        <dbReference type="Proteomes" id="UP001060414"/>
    </source>
</evidence>
<reference evidence="1" key="1">
    <citation type="journal article" date="2022" name="Environ. Microbiol.">
        <title>Geoalkalibacter halelectricus SAP #1 sp. nov. possessing extracellular electron transfer and mineral#reducing capabilities from a haloalkaline environment.</title>
        <authorList>
            <person name="Yadav S."/>
            <person name="Singh R."/>
            <person name="Sundharam S.S."/>
            <person name="Chaudhary S."/>
            <person name="Krishnamurthi S."/>
            <person name="Patil S.A."/>
        </authorList>
    </citation>
    <scope>NUCLEOTIDE SEQUENCE</scope>
    <source>
        <strain evidence="1">SAP-1</strain>
    </source>
</reference>
<dbReference type="Proteomes" id="UP001060414">
    <property type="component" value="Chromosome"/>
</dbReference>
<gene>
    <name evidence="1" type="ORF">L9S41_15860</name>
</gene>
<name>A0ABY5ZJ32_9BACT</name>
<accession>A0ABY5ZJ32</accession>